<dbReference type="RefSeq" id="WP_266137957.1">
    <property type="nucleotide sequence ID" value="NZ_JANIDX010000008.1"/>
</dbReference>
<keyword evidence="2" id="KW-1185">Reference proteome</keyword>
<sequence>MMYKFVRHIIFRARNKDSSGKLMDSFLLFEEHIKESVDLLQKINNINDWSATDDLGLLLDKFGYSLSRVINFYEVLHESLQYLFHIHLNDSVPYKVNFSELYKNILFEDNKNLDVICFQKELELFYGKLSSCRNSLFLKDFIFLESYFTSFYKKEKDLQMAINVLFSEKAKHSDFYDVPFLYNINYFLLRLEDFLSSCQISICSLRRYM</sequence>
<reference evidence="1 2" key="1">
    <citation type="submission" date="2022-07" db="EMBL/GenBank/DDBJ databases">
        <title>Bombella genomes.</title>
        <authorList>
            <person name="Harer L."/>
            <person name="Styblova S."/>
            <person name="Ehrmann M."/>
        </authorList>
    </citation>
    <scope>NUCLEOTIDE SEQUENCE [LARGE SCALE GENOMIC DNA]</scope>
    <source>
        <strain evidence="1 2">TMW 2.2556</strain>
    </source>
</reference>
<comment type="caution">
    <text evidence="1">The sequence shown here is derived from an EMBL/GenBank/DDBJ whole genome shotgun (WGS) entry which is preliminary data.</text>
</comment>
<dbReference type="Proteomes" id="UP001165575">
    <property type="component" value="Unassembled WGS sequence"/>
</dbReference>
<evidence type="ECO:0000313" key="2">
    <source>
        <dbReference type="Proteomes" id="UP001165575"/>
    </source>
</evidence>
<protein>
    <submittedName>
        <fullName evidence="1">Uncharacterized protein</fullName>
    </submittedName>
</protein>
<gene>
    <name evidence="1" type="ORF">NQF89_08395</name>
</gene>
<organism evidence="1 2">
    <name type="scientific">Bombella pollinis</name>
    <dbReference type="NCBI Taxonomy" id="2967337"/>
    <lineage>
        <taxon>Bacteria</taxon>
        <taxon>Pseudomonadati</taxon>
        <taxon>Pseudomonadota</taxon>
        <taxon>Alphaproteobacteria</taxon>
        <taxon>Acetobacterales</taxon>
        <taxon>Acetobacteraceae</taxon>
        <taxon>Bombella</taxon>
    </lineage>
</organism>
<accession>A0ABT3WMT6</accession>
<proteinExistence type="predicted"/>
<name>A0ABT3WMT6_9PROT</name>
<evidence type="ECO:0000313" key="1">
    <source>
        <dbReference type="EMBL" id="MCX5620437.1"/>
    </source>
</evidence>
<dbReference type="EMBL" id="JANIDX010000008">
    <property type="protein sequence ID" value="MCX5620437.1"/>
    <property type="molecule type" value="Genomic_DNA"/>
</dbReference>